<keyword evidence="5" id="KW-0802">TPR repeat</keyword>
<protein>
    <submittedName>
        <fullName evidence="10">Fic family protein</fullName>
    </submittedName>
</protein>
<keyword evidence="2" id="KW-0812">Transmembrane</keyword>
<dbReference type="Pfam" id="PF02661">
    <property type="entry name" value="Fic"/>
    <property type="match status" value="1"/>
</dbReference>
<evidence type="ECO:0000313" key="11">
    <source>
        <dbReference type="Proteomes" id="UP001055658"/>
    </source>
</evidence>
<dbReference type="PROSITE" id="PS51459">
    <property type="entry name" value="FIDO"/>
    <property type="match status" value="1"/>
</dbReference>
<evidence type="ECO:0000256" key="3">
    <source>
        <dbReference type="ARBA" id="ARBA00022737"/>
    </source>
</evidence>
<organism evidence="10 11">
    <name type="scientific">Microbulbifer variabilis</name>
    <dbReference type="NCBI Taxonomy" id="266805"/>
    <lineage>
        <taxon>Bacteria</taxon>
        <taxon>Pseudomonadati</taxon>
        <taxon>Pseudomonadota</taxon>
        <taxon>Gammaproteobacteria</taxon>
        <taxon>Cellvibrionales</taxon>
        <taxon>Microbulbiferaceae</taxon>
        <taxon>Microbulbifer</taxon>
    </lineage>
</organism>
<evidence type="ECO:0000256" key="5">
    <source>
        <dbReference type="ARBA" id="ARBA00022803"/>
    </source>
</evidence>
<reference evidence="10" key="1">
    <citation type="submission" date="2022-02" db="EMBL/GenBank/DDBJ databases">
        <title>Coral-associated bacteria.</title>
        <authorList>
            <person name="Tang K."/>
            <person name="Wang X."/>
        </authorList>
    </citation>
    <scope>NUCLEOTIDE SEQUENCE</scope>
    <source>
        <strain evidence="10">SCSIO 43006</strain>
    </source>
</reference>
<keyword evidence="4" id="KW-0547">Nucleotide-binding</keyword>
<evidence type="ECO:0000256" key="2">
    <source>
        <dbReference type="ARBA" id="ARBA00022692"/>
    </source>
</evidence>
<accession>A0ABY4VGC8</accession>
<evidence type="ECO:0000256" key="8">
    <source>
        <dbReference type="ARBA" id="ARBA00023136"/>
    </source>
</evidence>
<keyword evidence="3" id="KW-0677">Repeat</keyword>
<evidence type="ECO:0000256" key="4">
    <source>
        <dbReference type="ARBA" id="ARBA00022741"/>
    </source>
</evidence>
<dbReference type="Gene3D" id="1.10.3290.10">
    <property type="entry name" value="Fido-like domain"/>
    <property type="match status" value="1"/>
</dbReference>
<sequence length="213" mass="24091">MNKKLLFQCKHYMTQFVFDTAALEDSPFTLPEVQTLLDGITVGGHTLSEQNLVLNQKASWEKLFGLIEAERFAVTKEVACSLQDLVAKEEALDWGCFRTGNVRISGTEYTPPKAETLDAKWNEMIGKLGTIQDTKVRACSLFLQMARNQFFWDGNKRTGRLMMNGALLSEGISPILVPAKAKLEFNTKMIRFYDNGNESEMIDFLAKYHVDFG</sequence>
<dbReference type="InterPro" id="IPR003812">
    <property type="entry name" value="Fido"/>
</dbReference>
<feature type="domain" description="Fido" evidence="9">
    <location>
        <begin position="74"/>
        <end position="207"/>
    </location>
</feature>
<keyword evidence="11" id="KW-1185">Reference proteome</keyword>
<gene>
    <name evidence="10" type="ORF">MJO52_09620</name>
</gene>
<name>A0ABY4VGC8_9GAMM</name>
<dbReference type="RefSeq" id="WP_252085720.1">
    <property type="nucleotide sequence ID" value="NZ_CP092418.1"/>
</dbReference>
<comment type="subcellular location">
    <subcellularLocation>
        <location evidence="1">Membrane</location>
        <topology evidence="1">Single-pass membrane protein</topology>
    </subcellularLocation>
</comment>
<evidence type="ECO:0000256" key="6">
    <source>
        <dbReference type="ARBA" id="ARBA00022840"/>
    </source>
</evidence>
<evidence type="ECO:0000259" key="9">
    <source>
        <dbReference type="PROSITE" id="PS51459"/>
    </source>
</evidence>
<dbReference type="PANTHER" id="PTHR13504:SF34">
    <property type="entry name" value="PROTEIN ADENYLYLTRANSFERASE FICD"/>
    <property type="match status" value="1"/>
</dbReference>
<proteinExistence type="predicted"/>
<dbReference type="PANTHER" id="PTHR13504">
    <property type="entry name" value="FIDO DOMAIN-CONTAINING PROTEIN DDB_G0283145"/>
    <property type="match status" value="1"/>
</dbReference>
<evidence type="ECO:0000256" key="7">
    <source>
        <dbReference type="ARBA" id="ARBA00022989"/>
    </source>
</evidence>
<dbReference type="Proteomes" id="UP001055658">
    <property type="component" value="Chromosome"/>
</dbReference>
<keyword evidence="7" id="KW-1133">Transmembrane helix</keyword>
<dbReference type="InterPro" id="IPR036597">
    <property type="entry name" value="Fido-like_dom_sf"/>
</dbReference>
<evidence type="ECO:0000256" key="1">
    <source>
        <dbReference type="ARBA" id="ARBA00004167"/>
    </source>
</evidence>
<keyword evidence="8" id="KW-0472">Membrane</keyword>
<dbReference type="SUPFAM" id="SSF140931">
    <property type="entry name" value="Fic-like"/>
    <property type="match status" value="1"/>
</dbReference>
<dbReference type="InterPro" id="IPR040198">
    <property type="entry name" value="Fido_containing"/>
</dbReference>
<dbReference type="EMBL" id="CP092418">
    <property type="protein sequence ID" value="USD23374.1"/>
    <property type="molecule type" value="Genomic_DNA"/>
</dbReference>
<evidence type="ECO:0000313" key="10">
    <source>
        <dbReference type="EMBL" id="USD23374.1"/>
    </source>
</evidence>
<keyword evidence="6" id="KW-0067">ATP-binding</keyword>